<reference evidence="1 2" key="1">
    <citation type="journal article" date="2016" name="Nat. Commun.">
        <title>Thousands of microbial genomes shed light on interconnected biogeochemical processes in an aquifer system.</title>
        <authorList>
            <person name="Anantharaman K."/>
            <person name="Brown C.T."/>
            <person name="Hug L.A."/>
            <person name="Sharon I."/>
            <person name="Castelle C.J."/>
            <person name="Probst A.J."/>
            <person name="Thomas B.C."/>
            <person name="Singh A."/>
            <person name="Wilkins M.J."/>
            <person name="Karaoz U."/>
            <person name="Brodie E.L."/>
            <person name="Williams K.H."/>
            <person name="Hubbard S.S."/>
            <person name="Banfield J.F."/>
        </authorList>
    </citation>
    <scope>NUCLEOTIDE SEQUENCE [LARGE SCALE GENOMIC DNA]</scope>
</reference>
<comment type="caution">
    <text evidence="1">The sequence shown here is derived from an EMBL/GenBank/DDBJ whole genome shotgun (WGS) entry which is preliminary data.</text>
</comment>
<organism evidence="1 2">
    <name type="scientific">candidate division WOR-1 bacterium RIFOXYB2_FULL_36_35</name>
    <dbReference type="NCBI Taxonomy" id="1802578"/>
    <lineage>
        <taxon>Bacteria</taxon>
        <taxon>Bacillati</taxon>
        <taxon>Saganbacteria</taxon>
    </lineage>
</organism>
<accession>A0A1F4S492</accession>
<proteinExistence type="predicted"/>
<evidence type="ECO:0000313" key="2">
    <source>
        <dbReference type="Proteomes" id="UP000177905"/>
    </source>
</evidence>
<dbReference type="Proteomes" id="UP000177905">
    <property type="component" value="Unassembled WGS sequence"/>
</dbReference>
<dbReference type="EMBL" id="MEUA01000023">
    <property type="protein sequence ID" value="OGC15251.1"/>
    <property type="molecule type" value="Genomic_DNA"/>
</dbReference>
<protein>
    <submittedName>
        <fullName evidence="1">Uncharacterized protein</fullName>
    </submittedName>
</protein>
<gene>
    <name evidence="1" type="ORF">A2290_03140</name>
</gene>
<dbReference type="AlphaFoldDB" id="A0A1F4S492"/>
<name>A0A1F4S492_UNCSA</name>
<evidence type="ECO:0000313" key="1">
    <source>
        <dbReference type="EMBL" id="OGC15251.1"/>
    </source>
</evidence>
<sequence length="281" mass="31936">MTICSGVNKNFGRATSITQLSAKVISRFHDPKEIAQFAGSVIDQRPLVICFGEQHVENRIIENVKSPSKHFISDFFIPLHKGGYLDLVYEQLAYGISIDFYHDKLRLRDESTTEEDINLLKSELSSFIEKSKEKAKDKEGLEAIIYSAFLLGQRLHGVFPEGSSFLEYLNSPFILRDHFLRVVRDLSSQGRPVITYGGGLHILIDPPDIEGFPDVSFVKPLITEDRKKIVAIDLISPEYVVSGLGSHYENFVRFYSDPHEGKILQYGENQYAIVYPGRFKE</sequence>